<dbReference type="EMBL" id="JAMXLY010000038">
    <property type="protein sequence ID" value="MCO6026093.1"/>
    <property type="molecule type" value="Genomic_DNA"/>
</dbReference>
<reference evidence="7 8" key="1">
    <citation type="submission" date="2022-06" db="EMBL/GenBank/DDBJ databases">
        <title>A taxonomic note on the genus Prevotella: Description of four novel genera and emended description of the genera Hallella and Xylanibacter.</title>
        <authorList>
            <person name="Hitch T.C.A."/>
        </authorList>
    </citation>
    <scope>NUCLEOTIDE SEQUENCE [LARGE SCALE GENOMIC DNA]</scope>
    <source>
        <strain evidence="7 8">DSM 100619</strain>
    </source>
</reference>
<evidence type="ECO:0000313" key="8">
    <source>
        <dbReference type="Proteomes" id="UP001204015"/>
    </source>
</evidence>
<keyword evidence="8" id="KW-1185">Reference proteome</keyword>
<feature type="transmembrane region" description="Helical" evidence="6">
    <location>
        <begin position="377"/>
        <end position="395"/>
    </location>
</feature>
<feature type="transmembrane region" description="Helical" evidence="6">
    <location>
        <begin position="120"/>
        <end position="143"/>
    </location>
</feature>
<dbReference type="InterPro" id="IPR050833">
    <property type="entry name" value="Poly_Biosynth_Transport"/>
</dbReference>
<evidence type="ECO:0000256" key="3">
    <source>
        <dbReference type="ARBA" id="ARBA00022692"/>
    </source>
</evidence>
<dbReference type="PANTHER" id="PTHR30250">
    <property type="entry name" value="PST FAMILY PREDICTED COLANIC ACID TRANSPORTER"/>
    <property type="match status" value="1"/>
</dbReference>
<dbReference type="Proteomes" id="UP001204015">
    <property type="component" value="Unassembled WGS sequence"/>
</dbReference>
<dbReference type="RefSeq" id="WP_252761450.1">
    <property type="nucleotide sequence ID" value="NZ_JAMXLY010000038.1"/>
</dbReference>
<feature type="transmembrane region" description="Helical" evidence="6">
    <location>
        <begin position="231"/>
        <end position="256"/>
    </location>
</feature>
<name>A0ABT1BYD3_9BACT</name>
<organism evidence="7 8">
    <name type="scientific">Segatella cerevisiae</name>
    <dbReference type="NCBI Taxonomy" id="2053716"/>
    <lineage>
        <taxon>Bacteria</taxon>
        <taxon>Pseudomonadati</taxon>
        <taxon>Bacteroidota</taxon>
        <taxon>Bacteroidia</taxon>
        <taxon>Bacteroidales</taxon>
        <taxon>Prevotellaceae</taxon>
        <taxon>Segatella</taxon>
    </lineage>
</organism>
<accession>A0ABT1BYD3</accession>
<keyword evidence="5 6" id="KW-0472">Membrane</keyword>
<keyword evidence="2" id="KW-1003">Cell membrane</keyword>
<feature type="transmembrane region" description="Helical" evidence="6">
    <location>
        <begin position="187"/>
        <end position="210"/>
    </location>
</feature>
<evidence type="ECO:0000256" key="2">
    <source>
        <dbReference type="ARBA" id="ARBA00022475"/>
    </source>
</evidence>
<sequence>MANLKSLAEDTVIYGLSSIAARFINYLLVPIQTAKFNAAGGQYGIITNVYAYVALFIIVLTYGMETTFFRFMNKDGVDPKKVYGTTLRTVGFTSLLFAIIIALFNEPIASLMKYPDHPEYVLVMFVTVAIDAFTAIPFAYLRYAHRPVKFAMLKVFNISLNIVLNILYLVVLPLLKINLFGIYDAHFTLHVVWVFYINLCCSLATLLMLGKELKGFKYGFNGDICKKMLSYTWPLLIMGIAGQLNQCASQIIFPYVYNGSVADARMQLGIYGACIKIAMIMMMITQAFRYAYEPFVFGKMREKDNKATYAKAMKFYIIFTLLAFLCVMGYMDILRYIVGRSYWAGLEIVPISMTAEIMFGIFFNLSFWYKLTDRTIWGAYFSGIGAFVLIAMDILLIPRFSYWACAWAGFASYAISMILSYVFGQKYYPISYPIKDIAFYILLAVVLFVCISLSNAHLHTSIALILNTVLIILYIFITIKRDFPLSALPVIGKHFRKS</sequence>
<feature type="transmembrane region" description="Helical" evidence="6">
    <location>
        <begin position="12"/>
        <end position="31"/>
    </location>
</feature>
<feature type="transmembrane region" description="Helical" evidence="6">
    <location>
        <begin position="268"/>
        <end position="292"/>
    </location>
</feature>
<evidence type="ECO:0000256" key="4">
    <source>
        <dbReference type="ARBA" id="ARBA00022989"/>
    </source>
</evidence>
<comment type="subcellular location">
    <subcellularLocation>
        <location evidence="1">Cell membrane</location>
        <topology evidence="1">Multi-pass membrane protein</topology>
    </subcellularLocation>
</comment>
<dbReference type="PANTHER" id="PTHR30250:SF11">
    <property type="entry name" value="O-ANTIGEN TRANSPORTER-RELATED"/>
    <property type="match status" value="1"/>
</dbReference>
<protein>
    <submittedName>
        <fullName evidence="7">Lipopolysaccharide biosynthesis protein</fullName>
    </submittedName>
</protein>
<keyword evidence="3 6" id="KW-0812">Transmembrane</keyword>
<proteinExistence type="predicted"/>
<keyword evidence="4 6" id="KW-1133">Transmembrane helix</keyword>
<feature type="transmembrane region" description="Helical" evidence="6">
    <location>
        <begin position="43"/>
        <end position="64"/>
    </location>
</feature>
<gene>
    <name evidence="7" type="ORF">NG821_09620</name>
</gene>
<comment type="caution">
    <text evidence="7">The sequence shown here is derived from an EMBL/GenBank/DDBJ whole genome shotgun (WGS) entry which is preliminary data.</text>
</comment>
<evidence type="ECO:0000256" key="6">
    <source>
        <dbReference type="SAM" id="Phobius"/>
    </source>
</evidence>
<feature type="transmembrane region" description="Helical" evidence="6">
    <location>
        <begin position="401"/>
        <end position="424"/>
    </location>
</feature>
<feature type="transmembrane region" description="Helical" evidence="6">
    <location>
        <begin position="460"/>
        <end position="479"/>
    </location>
</feature>
<feature type="transmembrane region" description="Helical" evidence="6">
    <location>
        <begin position="85"/>
        <end position="104"/>
    </location>
</feature>
<feature type="transmembrane region" description="Helical" evidence="6">
    <location>
        <begin position="436"/>
        <end position="454"/>
    </location>
</feature>
<feature type="transmembrane region" description="Helical" evidence="6">
    <location>
        <begin position="313"/>
        <end position="331"/>
    </location>
</feature>
<evidence type="ECO:0000256" key="1">
    <source>
        <dbReference type="ARBA" id="ARBA00004651"/>
    </source>
</evidence>
<feature type="transmembrane region" description="Helical" evidence="6">
    <location>
        <begin position="155"/>
        <end position="175"/>
    </location>
</feature>
<evidence type="ECO:0000256" key="5">
    <source>
        <dbReference type="ARBA" id="ARBA00023136"/>
    </source>
</evidence>
<feature type="transmembrane region" description="Helical" evidence="6">
    <location>
        <begin position="343"/>
        <end position="365"/>
    </location>
</feature>
<evidence type="ECO:0000313" key="7">
    <source>
        <dbReference type="EMBL" id="MCO6026093.1"/>
    </source>
</evidence>